<reference evidence="2 3" key="1">
    <citation type="journal article" date="2010" name="Proc. Natl. Acad. Sci. U.S.A.">
        <title>Insights into evolution of multicellular fungi from the assembled chromosomes of the mushroom Coprinopsis cinerea (Coprinus cinereus).</title>
        <authorList>
            <person name="Stajich J.E."/>
            <person name="Wilke S.K."/>
            <person name="Ahren D."/>
            <person name="Au C.H."/>
            <person name="Birren B.W."/>
            <person name="Borodovsky M."/>
            <person name="Burns C."/>
            <person name="Canback B."/>
            <person name="Casselton L.A."/>
            <person name="Cheng C.K."/>
            <person name="Deng J."/>
            <person name="Dietrich F.S."/>
            <person name="Fargo D.C."/>
            <person name="Farman M.L."/>
            <person name="Gathman A.C."/>
            <person name="Goldberg J."/>
            <person name="Guigo R."/>
            <person name="Hoegger P.J."/>
            <person name="Hooker J.B."/>
            <person name="Huggins A."/>
            <person name="James T.Y."/>
            <person name="Kamada T."/>
            <person name="Kilaru S."/>
            <person name="Kodira C."/>
            <person name="Kues U."/>
            <person name="Kupfer D."/>
            <person name="Kwan H.S."/>
            <person name="Lomsadze A."/>
            <person name="Li W."/>
            <person name="Lilly W.W."/>
            <person name="Ma L.J."/>
            <person name="Mackey A.J."/>
            <person name="Manning G."/>
            <person name="Martin F."/>
            <person name="Muraguchi H."/>
            <person name="Natvig D.O."/>
            <person name="Palmerini H."/>
            <person name="Ramesh M.A."/>
            <person name="Rehmeyer C.J."/>
            <person name="Roe B.A."/>
            <person name="Shenoy N."/>
            <person name="Stanke M."/>
            <person name="Ter-Hovhannisyan V."/>
            <person name="Tunlid A."/>
            <person name="Velagapudi R."/>
            <person name="Vision T.J."/>
            <person name="Zeng Q."/>
            <person name="Zolan M.E."/>
            <person name="Pukkila P.J."/>
        </authorList>
    </citation>
    <scope>NUCLEOTIDE SEQUENCE [LARGE SCALE GENOMIC DNA]</scope>
    <source>
        <strain evidence="3">Okayama-7 / 130 / ATCC MYA-4618 / FGSC 9003</strain>
    </source>
</reference>
<dbReference type="VEuPathDB" id="FungiDB:CC1G_15435"/>
<organism evidence="2 3">
    <name type="scientific">Coprinopsis cinerea (strain Okayama-7 / 130 / ATCC MYA-4618 / FGSC 9003)</name>
    <name type="common">Inky cap fungus</name>
    <name type="synonym">Hormographiella aspergillata</name>
    <dbReference type="NCBI Taxonomy" id="240176"/>
    <lineage>
        <taxon>Eukaryota</taxon>
        <taxon>Fungi</taxon>
        <taxon>Dikarya</taxon>
        <taxon>Basidiomycota</taxon>
        <taxon>Agaricomycotina</taxon>
        <taxon>Agaricomycetes</taxon>
        <taxon>Agaricomycetidae</taxon>
        <taxon>Agaricales</taxon>
        <taxon>Agaricineae</taxon>
        <taxon>Psathyrellaceae</taxon>
        <taxon>Coprinopsis</taxon>
    </lineage>
</organism>
<proteinExistence type="predicted"/>
<evidence type="ECO:0000313" key="3">
    <source>
        <dbReference type="Proteomes" id="UP000001861"/>
    </source>
</evidence>
<dbReference type="InParanoid" id="D6RQN8"/>
<sequence length="183" mass="20015">MSTMQNENPSFGFGDRPTHRLPNRKRGTLPNPDSAPTLTSTSLYAETCGPPTKNVDVCLKHTTAIIRDIITSIEACYNDFSSSFLPGIIRDVSGLRLSRRGAYKKAQTVKILSDLANRVSSHAFLVIGPPVGAETVANFPAFQSQHVGVGPSDPLLPFCRNTSNNVQIRLRPSSEPKTFRFEV</sequence>
<comment type="caution">
    <text evidence="2">The sequence shown here is derived from an EMBL/GenBank/DDBJ whole genome shotgun (WGS) entry which is preliminary data.</text>
</comment>
<dbReference type="AlphaFoldDB" id="D6RQN8"/>
<dbReference type="GeneID" id="9378243"/>
<feature type="region of interest" description="Disordered" evidence="1">
    <location>
        <begin position="1"/>
        <end position="42"/>
    </location>
</feature>
<dbReference type="Proteomes" id="UP000001861">
    <property type="component" value="Unassembled WGS sequence"/>
</dbReference>
<protein>
    <submittedName>
        <fullName evidence="2">Uncharacterized protein</fullName>
    </submittedName>
</protein>
<dbReference type="EMBL" id="AACS02000012">
    <property type="protein sequence ID" value="EFI26664.1"/>
    <property type="molecule type" value="Genomic_DNA"/>
</dbReference>
<accession>D6RQN8</accession>
<dbReference type="KEGG" id="cci:CC1G_15435"/>
<evidence type="ECO:0000313" key="2">
    <source>
        <dbReference type="EMBL" id="EFI26664.1"/>
    </source>
</evidence>
<dbReference type="HOGENOM" id="CLU_1475097_0_0_1"/>
<evidence type="ECO:0000256" key="1">
    <source>
        <dbReference type="SAM" id="MobiDB-lite"/>
    </source>
</evidence>
<gene>
    <name evidence="2" type="ORF">CC1G_15435</name>
</gene>
<keyword evidence="3" id="KW-1185">Reference proteome</keyword>
<dbReference type="RefSeq" id="XP_002910158.1">
    <property type="nucleotide sequence ID" value="XM_002910112.1"/>
</dbReference>
<name>D6RQN8_COPC7</name>